<comment type="subunit">
    <text evidence="3">Homotrimer.</text>
</comment>
<dbReference type="Gene3D" id="3.20.20.60">
    <property type="entry name" value="Phosphoenolpyruvate-binding domains"/>
    <property type="match status" value="1"/>
</dbReference>
<dbReference type="FunFam" id="3.20.20.60:FF:000014">
    <property type="entry name" value="Citrate lyase subunit beta-like protein"/>
    <property type="match status" value="1"/>
</dbReference>
<feature type="binding site" evidence="24">
    <location>
        <position position="93"/>
    </location>
    <ligand>
        <name>substrate</name>
    </ligand>
</feature>
<dbReference type="GO" id="GO:0047777">
    <property type="term" value="F:(S)-citramalyl-CoA lyase activity"/>
    <property type="evidence" value="ECO:0007669"/>
    <property type="project" value="UniProtKB-EC"/>
</dbReference>
<dbReference type="OrthoDB" id="1773at2759"/>
<dbReference type="PANTHER" id="PTHR11105:SF0">
    <property type="entry name" value="CITRAMALYL-COA LYASE, MITOCHONDRIAL"/>
    <property type="match status" value="1"/>
</dbReference>
<keyword evidence="8 25" id="KW-0460">Magnesium</keyword>
<evidence type="ECO:0000256" key="18">
    <source>
        <dbReference type="ARBA" id="ARBA00066460"/>
    </source>
</evidence>
<dbReference type="PhylomeDB" id="B3RZI7"/>
<feature type="domain" description="HpcH/HpaI aldolase/citrate lyase" evidence="26">
    <location>
        <begin position="32"/>
        <end position="255"/>
    </location>
</feature>
<dbReference type="EC" id="4.1.3.25" evidence="19"/>
<evidence type="ECO:0000256" key="3">
    <source>
        <dbReference type="ARBA" id="ARBA00011233"/>
    </source>
</evidence>
<dbReference type="InterPro" id="IPR011206">
    <property type="entry name" value="Citrate_lyase_beta/mcl1/mcl2"/>
</dbReference>
<feature type="binding site" evidence="25">
    <location>
        <position position="187"/>
    </location>
    <ligand>
        <name>Mg(2+)</name>
        <dbReference type="ChEBI" id="CHEBI:18420"/>
    </ligand>
</feature>
<dbReference type="PIRSF" id="PIRSF015582">
    <property type="entry name" value="Cit_lyase_B"/>
    <property type="match status" value="1"/>
</dbReference>
<evidence type="ECO:0000256" key="7">
    <source>
        <dbReference type="ARBA" id="ARBA00022801"/>
    </source>
</evidence>
<dbReference type="STRING" id="10228.B3RZI7"/>
<dbReference type="EMBL" id="DS985246">
    <property type="protein sequence ID" value="EDV23849.1"/>
    <property type="molecule type" value="Genomic_DNA"/>
</dbReference>
<evidence type="ECO:0000256" key="5">
    <source>
        <dbReference type="ARBA" id="ARBA00022679"/>
    </source>
</evidence>
<dbReference type="PANTHER" id="PTHR11105">
    <property type="entry name" value="CITRATE LYASE SUBUNIT BETA-RELATED"/>
    <property type="match status" value="1"/>
</dbReference>
<evidence type="ECO:0000313" key="28">
    <source>
        <dbReference type="Proteomes" id="UP000009022"/>
    </source>
</evidence>
<dbReference type="OMA" id="AWLFCPA"/>
<accession>B3RZI7</accession>
<comment type="similarity">
    <text evidence="17">Belongs to the HpcH/HpaI aldolase family. Citrate lyase beta subunit-like subfamily.</text>
</comment>
<name>B3RZI7_TRIAD</name>
<evidence type="ECO:0000256" key="2">
    <source>
        <dbReference type="ARBA" id="ARBA00004173"/>
    </source>
</evidence>
<dbReference type="GO" id="GO:0004474">
    <property type="term" value="F:malate synthase activity"/>
    <property type="evidence" value="ECO:0007669"/>
    <property type="project" value="UniProtKB-EC"/>
</dbReference>
<dbReference type="InterPro" id="IPR040186">
    <property type="entry name" value="Citramalyl-CoA_lyase"/>
</dbReference>
<comment type="subcellular location">
    <subcellularLocation>
        <location evidence="2">Mitochondrion</location>
    </subcellularLocation>
</comment>
<dbReference type="Pfam" id="PF03328">
    <property type="entry name" value="HpcH_HpaI"/>
    <property type="match status" value="1"/>
</dbReference>
<keyword evidence="5" id="KW-0808">Transferase</keyword>
<evidence type="ECO:0000256" key="14">
    <source>
        <dbReference type="ARBA" id="ARBA00051623"/>
    </source>
</evidence>
<evidence type="ECO:0000256" key="11">
    <source>
        <dbReference type="ARBA" id="ARBA00023128"/>
    </source>
</evidence>
<comment type="catalytic activity">
    <reaction evidence="13">
        <text>glyoxylate + acetyl-CoA + H2O = (S)-malate + CoA + H(+)</text>
        <dbReference type="Rhea" id="RHEA:18181"/>
        <dbReference type="ChEBI" id="CHEBI:15377"/>
        <dbReference type="ChEBI" id="CHEBI:15378"/>
        <dbReference type="ChEBI" id="CHEBI:15589"/>
        <dbReference type="ChEBI" id="CHEBI:36655"/>
        <dbReference type="ChEBI" id="CHEBI:57287"/>
        <dbReference type="ChEBI" id="CHEBI:57288"/>
        <dbReference type="EC" id="2.3.3.9"/>
    </reaction>
</comment>
<sequence length="325" mass="36042">MPGRGLQVACWRGFHCSHTMKYHQRAAATPRRAIMYVPGYDDRKANKAATLTIDSIVLDCEDGVAINKKEEARVNIPKLLARTDFGSKDRFIRVNSRDTGLTEDDVSSILASNNLPDGLLLPKVNSVDDINWFCDLAARNGNLKSLNRPMILGVMVETAIAMLNLKEITSFKSNTFDLQCLIFGADDFLAEIGASKTENAMELMYARQHVILHAKAFGLQAIDMVYNNYKDLIGLQRQAIEGAKMGFTGKQVIHPGQIDIVQESFSPSKEQIEWAKALSIAFEDHQQQGKGAFIFRGQMIDKPLLLQANNILSLINNVNGSHTSS</sequence>
<evidence type="ECO:0000256" key="13">
    <source>
        <dbReference type="ARBA" id="ARBA00047918"/>
    </source>
</evidence>
<dbReference type="eggNOG" id="ENOG502QQPK">
    <property type="taxonomic scope" value="Eukaryota"/>
</dbReference>
<proteinExistence type="inferred from homology"/>
<evidence type="ECO:0000256" key="9">
    <source>
        <dbReference type="ARBA" id="ARBA00022946"/>
    </source>
</evidence>
<comment type="cofactor">
    <cofactor evidence="1">
        <name>Mg(2+)</name>
        <dbReference type="ChEBI" id="CHEBI:18420"/>
    </cofactor>
</comment>
<evidence type="ECO:0000256" key="25">
    <source>
        <dbReference type="PIRSR" id="PIRSR015582-2"/>
    </source>
</evidence>
<evidence type="ECO:0000313" key="27">
    <source>
        <dbReference type="EMBL" id="EDV23849.1"/>
    </source>
</evidence>
<protein>
    <recommendedName>
        <fullName evidence="20">Citramalyl-CoA lyase, mitochondrial</fullName>
        <ecNumber evidence="4">2.3.3.9</ecNumber>
        <ecNumber evidence="18">3.1.2.30</ecNumber>
        <ecNumber evidence="19">4.1.3.25</ecNumber>
    </recommendedName>
    <alternativeName>
        <fullName evidence="22">(3S)-malyl-CoA thioesterase</fullName>
    </alternativeName>
    <alternativeName>
        <fullName evidence="23">Beta-methylmalate synthase</fullName>
    </alternativeName>
    <alternativeName>
        <fullName evidence="21">Malate synthase</fullName>
    </alternativeName>
</protein>
<dbReference type="InterPro" id="IPR015813">
    <property type="entry name" value="Pyrv/PenolPyrv_kinase-like_dom"/>
</dbReference>
<evidence type="ECO:0000256" key="1">
    <source>
        <dbReference type="ARBA" id="ARBA00001946"/>
    </source>
</evidence>
<dbReference type="GO" id="GO:0016787">
    <property type="term" value="F:hydrolase activity"/>
    <property type="evidence" value="ECO:0007669"/>
    <property type="project" value="UniProtKB-KW"/>
</dbReference>
<dbReference type="InterPro" id="IPR005000">
    <property type="entry name" value="Aldolase/citrate-lyase_domain"/>
</dbReference>
<dbReference type="Proteomes" id="UP000009022">
    <property type="component" value="Unassembled WGS sequence"/>
</dbReference>
<evidence type="ECO:0000256" key="16">
    <source>
        <dbReference type="ARBA" id="ARBA00055540"/>
    </source>
</evidence>
<evidence type="ECO:0000256" key="19">
    <source>
        <dbReference type="ARBA" id="ARBA00066840"/>
    </source>
</evidence>
<keyword evidence="28" id="KW-1185">Reference proteome</keyword>
<dbReference type="FunCoup" id="B3RZI7">
    <property type="interactions" value="720"/>
</dbReference>
<keyword evidence="10" id="KW-0007">Acetylation</keyword>
<evidence type="ECO:0000256" key="8">
    <source>
        <dbReference type="ARBA" id="ARBA00022842"/>
    </source>
</evidence>
<dbReference type="InterPro" id="IPR040442">
    <property type="entry name" value="Pyrv_kinase-like_dom_sf"/>
</dbReference>
<evidence type="ECO:0000256" key="21">
    <source>
        <dbReference type="ARBA" id="ARBA00076231"/>
    </source>
</evidence>
<evidence type="ECO:0000256" key="20">
    <source>
        <dbReference type="ARBA" id="ARBA00072098"/>
    </source>
</evidence>
<dbReference type="KEGG" id="tad:TRIADDRAFT_26921"/>
<evidence type="ECO:0000256" key="24">
    <source>
        <dbReference type="PIRSR" id="PIRSR015582-1"/>
    </source>
</evidence>
<organism evidence="27 28">
    <name type="scientific">Trichoplax adhaerens</name>
    <name type="common">Trichoplax reptans</name>
    <dbReference type="NCBI Taxonomy" id="10228"/>
    <lineage>
        <taxon>Eukaryota</taxon>
        <taxon>Metazoa</taxon>
        <taxon>Placozoa</taxon>
        <taxon>Uniplacotomia</taxon>
        <taxon>Trichoplacea</taxon>
        <taxon>Trichoplacidae</taxon>
        <taxon>Trichoplax</taxon>
    </lineage>
</organism>
<evidence type="ECO:0000256" key="23">
    <source>
        <dbReference type="ARBA" id="ARBA00083020"/>
    </source>
</evidence>
<dbReference type="AlphaFoldDB" id="B3RZI7"/>
<dbReference type="GO" id="GO:0106064">
    <property type="term" value="P:regulation of cobalamin metabolic process"/>
    <property type="evidence" value="ECO:0007669"/>
    <property type="project" value="UniProtKB-ARBA"/>
</dbReference>
<dbReference type="CTD" id="6754587"/>
<evidence type="ECO:0000256" key="6">
    <source>
        <dbReference type="ARBA" id="ARBA00022723"/>
    </source>
</evidence>
<dbReference type="HOGENOM" id="CLU_044864_1_1_1"/>
<dbReference type="GO" id="GO:0000287">
    <property type="term" value="F:magnesium ion binding"/>
    <property type="evidence" value="ECO:0000318"/>
    <property type="project" value="GO_Central"/>
</dbReference>
<keyword evidence="12" id="KW-0456">Lyase</keyword>
<evidence type="ECO:0000256" key="17">
    <source>
        <dbReference type="ARBA" id="ARBA00061542"/>
    </source>
</evidence>
<evidence type="ECO:0000259" key="26">
    <source>
        <dbReference type="Pfam" id="PF03328"/>
    </source>
</evidence>
<dbReference type="RefSeq" id="XP_002113375.1">
    <property type="nucleotide sequence ID" value="XM_002113339.1"/>
</dbReference>
<keyword evidence="11" id="KW-0496">Mitochondrion</keyword>
<feature type="binding site" evidence="24">
    <location>
        <position position="157"/>
    </location>
    <ligand>
        <name>substrate</name>
    </ligand>
</feature>
<dbReference type="EC" id="3.1.2.30" evidence="18"/>
<evidence type="ECO:0000256" key="22">
    <source>
        <dbReference type="ARBA" id="ARBA00076788"/>
    </source>
</evidence>
<keyword evidence="7" id="KW-0378">Hydrolase</keyword>
<evidence type="ECO:0000256" key="15">
    <source>
        <dbReference type="ARBA" id="ARBA00051672"/>
    </source>
</evidence>
<dbReference type="GO" id="GO:0006107">
    <property type="term" value="P:oxaloacetate metabolic process"/>
    <property type="evidence" value="ECO:0000318"/>
    <property type="project" value="GO_Central"/>
</dbReference>
<dbReference type="EC" id="2.3.3.9" evidence="4"/>
<feature type="binding site" evidence="25">
    <location>
        <position position="157"/>
    </location>
    <ligand>
        <name>Mg(2+)</name>
        <dbReference type="ChEBI" id="CHEBI:18420"/>
    </ligand>
</feature>
<dbReference type="GeneID" id="6754587"/>
<keyword evidence="6 25" id="KW-0479">Metal-binding</keyword>
<comment type="catalytic activity">
    <reaction evidence="15">
        <text>(3S)-citramalyl-CoA = pyruvate + acetyl-CoA</text>
        <dbReference type="Rhea" id="RHEA:22612"/>
        <dbReference type="ChEBI" id="CHEBI:15361"/>
        <dbReference type="ChEBI" id="CHEBI:57288"/>
        <dbReference type="ChEBI" id="CHEBI:58668"/>
        <dbReference type="EC" id="4.1.3.25"/>
    </reaction>
</comment>
<comment type="catalytic activity">
    <reaction evidence="14">
        <text>propanoyl-CoA + glyoxylate + H2O = 3-methylmalate + CoA + H(+)</text>
        <dbReference type="Rhea" id="RHEA:47628"/>
        <dbReference type="ChEBI" id="CHEBI:15377"/>
        <dbReference type="ChEBI" id="CHEBI:15378"/>
        <dbReference type="ChEBI" id="CHEBI:36655"/>
        <dbReference type="ChEBI" id="CHEBI:57287"/>
        <dbReference type="ChEBI" id="CHEBI:57392"/>
        <dbReference type="ChEBI" id="CHEBI:87810"/>
    </reaction>
</comment>
<comment type="function">
    <text evidence="16">Mitochondrial citramalyl-CoA lyase indirectly involved in the vitamin B12 metabolism. Converts citramalyl-CoA into acetyl-CoA and pyruvate in the C5-dicarboxylate catabolism pathway. The C5-dicarboxylate catabolism pathway is required to detoxify itaconate, a vitamin B12-poisoning metabolite. Also acts as a malate synthase in vitro, converting glyoxylate and acetyl-CoA to malate. Also displays malyl-CoA thioesterase activity. Also acts as a beta-methylmalate synthase in vitro, by mediating conversion of glyoxylate and propionyl-CoA to beta-methylmalate. Also has very weak citramalate synthase activity in vitro.</text>
</comment>
<evidence type="ECO:0000256" key="4">
    <source>
        <dbReference type="ARBA" id="ARBA00012636"/>
    </source>
</evidence>
<dbReference type="GO" id="GO:0005739">
    <property type="term" value="C:mitochondrion"/>
    <property type="evidence" value="ECO:0007669"/>
    <property type="project" value="UniProtKB-SubCell"/>
</dbReference>
<keyword evidence="9" id="KW-0809">Transit peptide</keyword>
<reference evidence="27 28" key="1">
    <citation type="journal article" date="2008" name="Nature">
        <title>The Trichoplax genome and the nature of placozoans.</title>
        <authorList>
            <person name="Srivastava M."/>
            <person name="Begovic E."/>
            <person name="Chapman J."/>
            <person name="Putnam N.H."/>
            <person name="Hellsten U."/>
            <person name="Kawashima T."/>
            <person name="Kuo A."/>
            <person name="Mitros T."/>
            <person name="Salamov A."/>
            <person name="Carpenter M.L."/>
            <person name="Signorovitch A.Y."/>
            <person name="Moreno M.A."/>
            <person name="Kamm K."/>
            <person name="Grimwood J."/>
            <person name="Schmutz J."/>
            <person name="Shapiro H."/>
            <person name="Grigoriev I.V."/>
            <person name="Buss L.W."/>
            <person name="Schierwater B."/>
            <person name="Dellaporta S.L."/>
            <person name="Rokhsar D.S."/>
        </authorList>
    </citation>
    <scope>NUCLEOTIDE SEQUENCE [LARGE SCALE GENOMIC DNA]</scope>
    <source>
        <strain evidence="27 28">Grell-BS-1999</strain>
    </source>
</reference>
<gene>
    <name evidence="27" type="ORF">TRIADDRAFT_26921</name>
</gene>
<dbReference type="InParanoid" id="B3RZI7"/>
<dbReference type="SUPFAM" id="SSF51621">
    <property type="entry name" value="Phosphoenolpyruvate/pyruvate domain"/>
    <property type="match status" value="1"/>
</dbReference>
<evidence type="ECO:0000256" key="12">
    <source>
        <dbReference type="ARBA" id="ARBA00023239"/>
    </source>
</evidence>
<evidence type="ECO:0000256" key="10">
    <source>
        <dbReference type="ARBA" id="ARBA00022990"/>
    </source>
</evidence>